<accession>A0A1V9JWL3</accession>
<protein>
    <submittedName>
        <fullName evidence="1">DUF2850 domain-containing protein</fullName>
    </submittedName>
</protein>
<sequence length="166" mass="18529">MGMAVKGFTHANKASSGHPMKKKWVLKSLFWIVLFTIAASFATLLLVSYQEYTSPKNVYGSWIEIGTPSYSTEVLTLNSNGVFRNNRLVSTQFEYDGDKIVINTGSGVTIYQLAGTTNSPQLKRIEPVMPLQRFIKQGYESTVENDENGDPSKNRRSALSEHFAQP</sequence>
<dbReference type="Pfam" id="PF11012">
    <property type="entry name" value="DUF2850"/>
    <property type="match status" value="1"/>
</dbReference>
<evidence type="ECO:0000313" key="2">
    <source>
        <dbReference type="Proteomes" id="UP000256923"/>
    </source>
</evidence>
<reference evidence="1 2" key="1">
    <citation type="submission" date="2018-12" db="EMBL/GenBank/DDBJ databases">
        <title>Characterization and Draft Genome of Vibrio anguillarum J360 Marine Pathogen Isolated from an Outbreak in Lumpfish (Cyclopterus lumpus).</title>
        <authorList>
            <person name="Vasquez J.I."/>
            <person name="Cao T."/>
            <person name="Chakraborty S."/>
            <person name="Gnanagobal H."/>
            <person name="Wescot J."/>
            <person name="Boyce D."/>
            <person name="Santander J."/>
        </authorList>
    </citation>
    <scope>NUCLEOTIDE SEQUENCE [LARGE SCALE GENOMIC DNA]</scope>
    <source>
        <strain evidence="1 2">J360</strain>
    </source>
</reference>
<gene>
    <name evidence="1" type="ORF">DYL72_21420</name>
</gene>
<dbReference type="InterPro" id="IPR021271">
    <property type="entry name" value="DUF2850"/>
</dbReference>
<name>A0A1V9JWL3_VIBAN</name>
<dbReference type="EMBL" id="CP034673">
    <property type="protein sequence ID" value="AZS27423.1"/>
    <property type="molecule type" value="Genomic_DNA"/>
</dbReference>
<dbReference type="AlphaFoldDB" id="A0A1V9JWL3"/>
<dbReference type="Proteomes" id="UP000256923">
    <property type="component" value="Chromosome 2"/>
</dbReference>
<evidence type="ECO:0000313" key="1">
    <source>
        <dbReference type="EMBL" id="AZS27423.1"/>
    </source>
</evidence>
<proteinExistence type="predicted"/>
<dbReference type="OrthoDB" id="5904443at2"/>
<organism evidence="1 2">
    <name type="scientific">Vibrio anguillarum</name>
    <name type="common">Listonella anguillarum</name>
    <dbReference type="NCBI Taxonomy" id="55601"/>
    <lineage>
        <taxon>Bacteria</taxon>
        <taxon>Pseudomonadati</taxon>
        <taxon>Pseudomonadota</taxon>
        <taxon>Gammaproteobacteria</taxon>
        <taxon>Vibrionales</taxon>
        <taxon>Vibrionaceae</taxon>
        <taxon>Vibrio</taxon>
    </lineage>
</organism>